<dbReference type="EMBL" id="KB206479">
    <property type="protein sequence ID" value="ELP91044.1"/>
    <property type="molecule type" value="Genomic_DNA"/>
</dbReference>
<reference evidence="3 4" key="1">
    <citation type="submission" date="2012-10" db="EMBL/GenBank/DDBJ databases">
        <authorList>
            <person name="Zafar N."/>
            <person name="Inman J."/>
            <person name="Hall N."/>
            <person name="Lorenzi H."/>
            <person name="Caler E."/>
        </authorList>
    </citation>
    <scope>NUCLEOTIDE SEQUENCE [LARGE SCALE GENOMIC DNA]</scope>
    <source>
        <strain evidence="3 4">IP1</strain>
    </source>
</reference>
<organism evidence="3 4">
    <name type="scientific">Entamoeba invadens IP1</name>
    <dbReference type="NCBI Taxonomy" id="370355"/>
    <lineage>
        <taxon>Eukaryota</taxon>
        <taxon>Amoebozoa</taxon>
        <taxon>Evosea</taxon>
        <taxon>Archamoebae</taxon>
        <taxon>Mastigamoebida</taxon>
        <taxon>Entamoebidae</taxon>
        <taxon>Entamoeba</taxon>
    </lineage>
</organism>
<feature type="region of interest" description="Disordered" evidence="2">
    <location>
        <begin position="1"/>
        <end position="55"/>
    </location>
</feature>
<proteinExistence type="predicted"/>
<dbReference type="Proteomes" id="UP000014680">
    <property type="component" value="Unassembled WGS sequence"/>
</dbReference>
<dbReference type="KEGG" id="eiv:EIN_267700"/>
<feature type="compositionally biased region" description="Basic and acidic residues" evidence="2">
    <location>
        <begin position="1"/>
        <end position="25"/>
    </location>
</feature>
<sequence>MEKAQQKAEIMKTKKAEKKSSEKSDGSNPLVKSKSEPQMRAVVQPNPLQPLSRNRPFSMTALVTPKDLSQNDKRVITELYYIDAKRNYLVLKSEVEHLKRKKKVLDKEIDPTYFAEKERINNALYNKIRERDSMKVEFKLKKKEKKNGRVRIL</sequence>
<protein>
    <submittedName>
        <fullName evidence="3">Uncharacterized protein</fullName>
    </submittedName>
</protein>
<evidence type="ECO:0000313" key="4">
    <source>
        <dbReference type="Proteomes" id="UP000014680"/>
    </source>
</evidence>
<dbReference type="GeneID" id="14890005"/>
<feature type="coiled-coil region" evidence="1">
    <location>
        <begin position="81"/>
        <end position="108"/>
    </location>
</feature>
<accession>A0A0A1U7Y7</accession>
<dbReference type="VEuPathDB" id="AmoebaDB:EIN_267700"/>
<evidence type="ECO:0000256" key="2">
    <source>
        <dbReference type="SAM" id="MobiDB-lite"/>
    </source>
</evidence>
<evidence type="ECO:0000313" key="3">
    <source>
        <dbReference type="EMBL" id="ELP91044.1"/>
    </source>
</evidence>
<evidence type="ECO:0000256" key="1">
    <source>
        <dbReference type="SAM" id="Coils"/>
    </source>
</evidence>
<name>A0A0A1U7Y7_ENTIV</name>
<dbReference type="AlphaFoldDB" id="A0A0A1U7Y7"/>
<dbReference type="RefSeq" id="XP_004257815.1">
    <property type="nucleotide sequence ID" value="XM_004257767.1"/>
</dbReference>
<keyword evidence="1" id="KW-0175">Coiled coil</keyword>
<gene>
    <name evidence="3" type="ORF">EIN_267700</name>
</gene>
<keyword evidence="4" id="KW-1185">Reference proteome</keyword>